<keyword evidence="3" id="KW-1185">Reference proteome</keyword>
<comment type="caution">
    <text evidence="2">The sequence shown here is derived from an EMBL/GenBank/DDBJ whole genome shotgun (WGS) entry which is preliminary data.</text>
</comment>
<dbReference type="Pfam" id="PF21647">
    <property type="entry name" value="DUF6857"/>
    <property type="match status" value="1"/>
</dbReference>
<sequence length="130" mass="14562">EIHTLHGWSKKWSLGRSTPPHSNPFNLVMAGHEYFQNSLPLPRLGILYPTTDRFFSIYDDVVRYSAIVESVDAIHCSDHDTITIEQSKSSSLWVEADVITDLDIISLLNNQNDVPPTALSRSLSKKPSLG</sequence>
<dbReference type="AlphaFoldDB" id="A0A8T2YJH1"/>
<protein>
    <recommendedName>
        <fullName evidence="1">DUF6857 domain-containing protein</fullName>
    </recommendedName>
</protein>
<feature type="domain" description="DUF6857" evidence="1">
    <location>
        <begin position="49"/>
        <end position="122"/>
    </location>
</feature>
<dbReference type="InterPro" id="IPR049172">
    <property type="entry name" value="DUF6857_pln"/>
</dbReference>
<evidence type="ECO:0000259" key="1">
    <source>
        <dbReference type="Pfam" id="PF21647"/>
    </source>
</evidence>
<organism evidence="2 3">
    <name type="scientific">Populus deltoides</name>
    <name type="common">Eastern poplar</name>
    <name type="synonym">Eastern cottonwood</name>
    <dbReference type="NCBI Taxonomy" id="3696"/>
    <lineage>
        <taxon>Eukaryota</taxon>
        <taxon>Viridiplantae</taxon>
        <taxon>Streptophyta</taxon>
        <taxon>Embryophyta</taxon>
        <taxon>Tracheophyta</taxon>
        <taxon>Spermatophyta</taxon>
        <taxon>Magnoliopsida</taxon>
        <taxon>eudicotyledons</taxon>
        <taxon>Gunneridae</taxon>
        <taxon>Pentapetalae</taxon>
        <taxon>rosids</taxon>
        <taxon>fabids</taxon>
        <taxon>Malpighiales</taxon>
        <taxon>Salicaceae</taxon>
        <taxon>Saliceae</taxon>
        <taxon>Populus</taxon>
    </lineage>
</organism>
<evidence type="ECO:0000313" key="3">
    <source>
        <dbReference type="Proteomes" id="UP000807159"/>
    </source>
</evidence>
<dbReference type="Proteomes" id="UP000807159">
    <property type="component" value="Chromosome 6"/>
</dbReference>
<name>A0A8T2YJH1_POPDE</name>
<feature type="non-terminal residue" evidence="2">
    <location>
        <position position="1"/>
    </location>
</feature>
<reference evidence="2" key="1">
    <citation type="journal article" date="2021" name="J. Hered.">
        <title>Genome Assembly of Salicaceae Populus deltoides (Eastern Cottonwood) I-69 Based on Nanopore Sequencing and Hi-C Technologies.</title>
        <authorList>
            <person name="Bai S."/>
            <person name="Wu H."/>
            <person name="Zhang J."/>
            <person name="Pan Z."/>
            <person name="Zhao W."/>
            <person name="Li Z."/>
            <person name="Tong C."/>
        </authorList>
    </citation>
    <scope>NUCLEOTIDE SEQUENCE</scope>
    <source>
        <tissue evidence="2">Leaf</tissue>
    </source>
</reference>
<evidence type="ECO:0000313" key="2">
    <source>
        <dbReference type="EMBL" id="KAH8505295.1"/>
    </source>
</evidence>
<accession>A0A8T2YJH1</accession>
<gene>
    <name evidence="2" type="ORF">H0E87_012517</name>
</gene>
<dbReference type="EMBL" id="JACEGQ020000006">
    <property type="protein sequence ID" value="KAH8505295.1"/>
    <property type="molecule type" value="Genomic_DNA"/>
</dbReference>
<proteinExistence type="predicted"/>